<gene>
    <name evidence="7" type="ORF">BKA67DRAFT_418819</name>
</gene>
<dbReference type="GO" id="GO:0003677">
    <property type="term" value="F:DNA binding"/>
    <property type="evidence" value="ECO:0007669"/>
    <property type="project" value="UniProtKB-KW"/>
</dbReference>
<accession>A0A9P8RIY5</accession>
<evidence type="ECO:0000256" key="3">
    <source>
        <dbReference type="ARBA" id="ARBA00023125"/>
    </source>
</evidence>
<dbReference type="PANTHER" id="PTHR46910">
    <property type="entry name" value="TRANSCRIPTION FACTOR PDR1"/>
    <property type="match status" value="1"/>
</dbReference>
<evidence type="ECO:0000256" key="4">
    <source>
        <dbReference type="ARBA" id="ARBA00023242"/>
    </source>
</evidence>
<keyword evidence="2" id="KW-0479">Metal-binding</keyword>
<dbReference type="GO" id="GO:0000981">
    <property type="term" value="F:DNA-binding transcription factor activity, RNA polymerase II-specific"/>
    <property type="evidence" value="ECO:0007669"/>
    <property type="project" value="InterPro"/>
</dbReference>
<evidence type="ECO:0000256" key="2">
    <source>
        <dbReference type="ARBA" id="ARBA00022723"/>
    </source>
</evidence>
<dbReference type="InterPro" id="IPR050987">
    <property type="entry name" value="AtrR-like"/>
</dbReference>
<dbReference type="Proteomes" id="UP000758603">
    <property type="component" value="Unassembled WGS sequence"/>
</dbReference>
<dbReference type="CDD" id="cd12148">
    <property type="entry name" value="fungal_TF_MHR"/>
    <property type="match status" value="1"/>
</dbReference>
<evidence type="ECO:0000313" key="7">
    <source>
        <dbReference type="EMBL" id="KAH6646898.1"/>
    </source>
</evidence>
<sequence length="692" mass="77249">MPQSGLFGTGKPRRNASKACEGCRRRKQKCNGLDPCDICLKRSLPCSYRTVTRQRQSHQGASSGRQPSSPHIASVTTSMPDGTTQAPLAILYDSQVRGVHAALSREQIFNCIRIIHAKGNYSSNCPEVVYGPSSNISLWRHFRAHLDPEVSVEAEHEHSSGSYEEVDDDLNTYKCTRPATLGLGHSINQAFVRYEVANSLTETFLRITHHVFPVVSSEELKNSLELLYDFGGDDVLPHAEKALLLASMAIGSAQGSPARCTDTLAAKARRELDYAGDALSFQAVQAGLLLSYHQFMVRDQNLGYLYLGNAIHKALAIGLHQGVFGQWLSKEQSEIRVRTFWTLYCFQSFVGLALGRPFAFVAFDRGTLDLALPSRSSFERATVELCIITELIHKLYRNQRTSIGADLKAAYGIARRLQSSAQVIQDGLGIEIVDHPRNQEGSKRLKQIAISYQYFHITCLTFRPFLLLSLELKKRSDRADLMEQRNMMAIISAVHDACQRCISASRCIIELTEAVLSVQPSNEWICKYELYIETAFQVLIVAVLQDEISYSTNSSYTSRALDCLERMSERAGVTNSLSELRQLLRRAEATMSRRFSCGQSLHERLPSQSLDQTKQSSVENVCLSHGPADISEIQHCGTRIPLRDSGSNSIEAAVESILSERSLSFSQPLTDTAWMNEEWSIDLSTINWDWSS</sequence>
<keyword evidence="8" id="KW-1185">Reference proteome</keyword>
<dbReference type="GeneID" id="70125697"/>
<feature type="domain" description="Zn(2)-C6 fungal-type" evidence="6">
    <location>
        <begin position="19"/>
        <end position="48"/>
    </location>
</feature>
<dbReference type="PROSITE" id="PS50048">
    <property type="entry name" value="ZN2_CY6_FUNGAL_2"/>
    <property type="match status" value="1"/>
</dbReference>
<keyword evidence="4" id="KW-0539">Nucleus</keyword>
<organism evidence="7 8">
    <name type="scientific">Truncatella angustata</name>
    <dbReference type="NCBI Taxonomy" id="152316"/>
    <lineage>
        <taxon>Eukaryota</taxon>
        <taxon>Fungi</taxon>
        <taxon>Dikarya</taxon>
        <taxon>Ascomycota</taxon>
        <taxon>Pezizomycotina</taxon>
        <taxon>Sordariomycetes</taxon>
        <taxon>Xylariomycetidae</taxon>
        <taxon>Amphisphaeriales</taxon>
        <taxon>Sporocadaceae</taxon>
        <taxon>Truncatella</taxon>
    </lineage>
</organism>
<dbReference type="PANTHER" id="PTHR46910:SF3">
    <property type="entry name" value="HALOTOLERANCE PROTEIN 9-RELATED"/>
    <property type="match status" value="1"/>
</dbReference>
<dbReference type="Pfam" id="PF00172">
    <property type="entry name" value="Zn_clus"/>
    <property type="match status" value="1"/>
</dbReference>
<dbReference type="SMART" id="SM00906">
    <property type="entry name" value="Fungal_trans"/>
    <property type="match status" value="1"/>
</dbReference>
<dbReference type="InterPro" id="IPR036864">
    <property type="entry name" value="Zn2-C6_fun-type_DNA-bd_sf"/>
</dbReference>
<dbReference type="InterPro" id="IPR001138">
    <property type="entry name" value="Zn2Cys6_DnaBD"/>
</dbReference>
<comment type="caution">
    <text evidence="7">The sequence shown here is derived from an EMBL/GenBank/DDBJ whole genome shotgun (WGS) entry which is preliminary data.</text>
</comment>
<dbReference type="SMART" id="SM00066">
    <property type="entry name" value="GAL4"/>
    <property type="match status" value="1"/>
</dbReference>
<dbReference type="SUPFAM" id="SSF57701">
    <property type="entry name" value="Zn2/Cys6 DNA-binding domain"/>
    <property type="match status" value="1"/>
</dbReference>
<dbReference type="Gene3D" id="4.10.240.10">
    <property type="entry name" value="Zn(2)-C6 fungal-type DNA-binding domain"/>
    <property type="match status" value="1"/>
</dbReference>
<feature type="region of interest" description="Disordered" evidence="5">
    <location>
        <begin position="55"/>
        <end position="80"/>
    </location>
</feature>
<keyword evidence="3" id="KW-0238">DNA-binding</keyword>
<dbReference type="InterPro" id="IPR007219">
    <property type="entry name" value="XnlR_reg_dom"/>
</dbReference>
<reference evidence="7" key="1">
    <citation type="journal article" date="2021" name="Nat. Commun.">
        <title>Genetic determinants of endophytism in the Arabidopsis root mycobiome.</title>
        <authorList>
            <person name="Mesny F."/>
            <person name="Miyauchi S."/>
            <person name="Thiergart T."/>
            <person name="Pickel B."/>
            <person name="Atanasova L."/>
            <person name="Karlsson M."/>
            <person name="Huettel B."/>
            <person name="Barry K.W."/>
            <person name="Haridas S."/>
            <person name="Chen C."/>
            <person name="Bauer D."/>
            <person name="Andreopoulos W."/>
            <person name="Pangilinan J."/>
            <person name="LaButti K."/>
            <person name="Riley R."/>
            <person name="Lipzen A."/>
            <person name="Clum A."/>
            <person name="Drula E."/>
            <person name="Henrissat B."/>
            <person name="Kohler A."/>
            <person name="Grigoriev I.V."/>
            <person name="Martin F.M."/>
            <person name="Hacquard S."/>
        </authorList>
    </citation>
    <scope>NUCLEOTIDE SEQUENCE</scope>
    <source>
        <strain evidence="7">MPI-SDFR-AT-0073</strain>
    </source>
</reference>
<dbReference type="PROSITE" id="PS00463">
    <property type="entry name" value="ZN2_CY6_FUNGAL_1"/>
    <property type="match status" value="1"/>
</dbReference>
<dbReference type="Pfam" id="PF04082">
    <property type="entry name" value="Fungal_trans"/>
    <property type="match status" value="1"/>
</dbReference>
<dbReference type="EMBL" id="JAGPXC010000009">
    <property type="protein sequence ID" value="KAH6646898.1"/>
    <property type="molecule type" value="Genomic_DNA"/>
</dbReference>
<dbReference type="GO" id="GO:0008270">
    <property type="term" value="F:zinc ion binding"/>
    <property type="evidence" value="ECO:0007669"/>
    <property type="project" value="InterPro"/>
</dbReference>
<dbReference type="OrthoDB" id="2123952at2759"/>
<dbReference type="GO" id="GO:0005634">
    <property type="term" value="C:nucleus"/>
    <property type="evidence" value="ECO:0007669"/>
    <property type="project" value="UniProtKB-SubCell"/>
</dbReference>
<dbReference type="CDD" id="cd00067">
    <property type="entry name" value="GAL4"/>
    <property type="match status" value="1"/>
</dbReference>
<dbReference type="RefSeq" id="XP_045953412.1">
    <property type="nucleotide sequence ID" value="XM_046096805.1"/>
</dbReference>
<protein>
    <recommendedName>
        <fullName evidence="6">Zn(2)-C6 fungal-type domain-containing protein</fullName>
    </recommendedName>
</protein>
<dbReference type="GO" id="GO:0006351">
    <property type="term" value="P:DNA-templated transcription"/>
    <property type="evidence" value="ECO:0007669"/>
    <property type="project" value="InterPro"/>
</dbReference>
<dbReference type="AlphaFoldDB" id="A0A9P8RIY5"/>
<name>A0A9P8RIY5_9PEZI</name>
<comment type="subcellular location">
    <subcellularLocation>
        <location evidence="1">Nucleus</location>
    </subcellularLocation>
</comment>
<evidence type="ECO:0000256" key="5">
    <source>
        <dbReference type="SAM" id="MobiDB-lite"/>
    </source>
</evidence>
<evidence type="ECO:0000256" key="1">
    <source>
        <dbReference type="ARBA" id="ARBA00004123"/>
    </source>
</evidence>
<evidence type="ECO:0000313" key="8">
    <source>
        <dbReference type="Proteomes" id="UP000758603"/>
    </source>
</evidence>
<proteinExistence type="predicted"/>
<evidence type="ECO:0000259" key="6">
    <source>
        <dbReference type="PROSITE" id="PS50048"/>
    </source>
</evidence>